<name>A0A449AU26_9BACT</name>
<proteinExistence type="predicted"/>
<dbReference type="Proteomes" id="UP000290815">
    <property type="component" value="Chromosome"/>
</dbReference>
<organism evidence="1 2">
    <name type="scientific">Mycoplasmopsis glycophila</name>
    <dbReference type="NCBI Taxonomy" id="171285"/>
    <lineage>
        <taxon>Bacteria</taxon>
        <taxon>Bacillati</taxon>
        <taxon>Mycoplasmatota</taxon>
        <taxon>Mycoplasmoidales</taxon>
        <taxon>Metamycoplasmataceae</taxon>
        <taxon>Mycoplasmopsis</taxon>
    </lineage>
</organism>
<evidence type="ECO:0000313" key="1">
    <source>
        <dbReference type="EMBL" id="VEU70007.1"/>
    </source>
</evidence>
<reference evidence="1 2" key="1">
    <citation type="submission" date="2019-01" db="EMBL/GenBank/DDBJ databases">
        <authorList>
            <consortium name="Pathogen Informatics"/>
        </authorList>
    </citation>
    <scope>NUCLEOTIDE SEQUENCE [LARGE SCALE GENOMIC DNA]</scope>
    <source>
        <strain evidence="1 2">NCTC10194</strain>
    </source>
</reference>
<gene>
    <name evidence="1" type="ORF">NCTC10194_00001</name>
</gene>
<dbReference type="KEGG" id="mgly:NCTC10194_00001"/>
<dbReference type="EMBL" id="LR215024">
    <property type="protein sequence ID" value="VEU70007.1"/>
    <property type="molecule type" value="Genomic_DNA"/>
</dbReference>
<accession>A0A449AU26</accession>
<keyword evidence="2" id="KW-1185">Reference proteome</keyword>
<dbReference type="AlphaFoldDB" id="A0A449AU26"/>
<sequence>MEFIVATRIIEPRSYICQYKNKNDFLHEIDIKKSSIYNCFDTFLEYKNAILVNIYNKMQELTTRNTKLMHFANTTVYFQSFSRDGLRQRGFSKDGKHDEDQIVVAMAVDNNGIPFHYKVFQGNTAYSKTLVKFLV</sequence>
<evidence type="ECO:0000313" key="2">
    <source>
        <dbReference type="Proteomes" id="UP000290815"/>
    </source>
</evidence>
<protein>
    <submittedName>
        <fullName evidence="1">Transposase</fullName>
    </submittedName>
</protein>